<dbReference type="EMBL" id="JO841289">
    <property type="protein sequence ID" value="AEO32906.1"/>
    <property type="molecule type" value="mRNA"/>
</dbReference>
<feature type="non-terminal residue" evidence="3">
    <location>
        <position position="1"/>
    </location>
</feature>
<feature type="region of interest" description="Disordered" evidence="1">
    <location>
        <begin position="1"/>
        <end position="29"/>
    </location>
</feature>
<dbReference type="Gene3D" id="2.20.20.10">
    <property type="entry name" value="Anthopleurin-A"/>
    <property type="match status" value="1"/>
</dbReference>
<evidence type="ECO:0000313" key="3">
    <source>
        <dbReference type="EMBL" id="AEO32906.1"/>
    </source>
</evidence>
<reference evidence="3" key="1">
    <citation type="journal article" date="2011" name="PLoS ONE">
        <title>A deep insight into the sialotranscriptome of the gulf coast tick, Amblyomma maculatum.</title>
        <authorList>
            <person name="Karim S."/>
            <person name="Singh P."/>
            <person name="Ribeiro J.M."/>
        </authorList>
    </citation>
    <scope>NUCLEOTIDE SEQUENCE</scope>
    <source>
        <tissue evidence="3">Salivary gland</tissue>
    </source>
</reference>
<dbReference type="InterPro" id="IPR019509">
    <property type="entry name" value="Carboxypeptidase_inhibitor_I68"/>
</dbReference>
<feature type="signal peptide" evidence="2">
    <location>
        <begin position="1"/>
        <end position="49"/>
    </location>
</feature>
<feature type="chain" id="PRO_5003446929" description="Carboxypeptidase inhibitor" evidence="2">
    <location>
        <begin position="50"/>
        <end position="123"/>
    </location>
</feature>
<feature type="compositionally biased region" description="Basic residues" evidence="1">
    <location>
        <begin position="10"/>
        <end position="22"/>
    </location>
</feature>
<dbReference type="Gene3D" id="3.30.1680.50">
    <property type="entry name" value="Carboxypeptidase inhibitor, N-terminal domain"/>
    <property type="match status" value="1"/>
</dbReference>
<dbReference type="SUPFAM" id="SSF57392">
    <property type="entry name" value="Defensin-like"/>
    <property type="match status" value="2"/>
</dbReference>
<name>G3MHD8_AMBMU</name>
<evidence type="ECO:0008006" key="4">
    <source>
        <dbReference type="Google" id="ProtNLM"/>
    </source>
</evidence>
<dbReference type="InterPro" id="IPR023355">
    <property type="entry name" value="Myo_ane_neurotoxin_sf"/>
</dbReference>
<proteinExistence type="evidence at transcript level"/>
<dbReference type="GO" id="GO:0008191">
    <property type="term" value="F:metalloendopeptidase inhibitor activity"/>
    <property type="evidence" value="ECO:0007669"/>
    <property type="project" value="InterPro"/>
</dbReference>
<keyword evidence="2" id="KW-0732">Signal</keyword>
<protein>
    <recommendedName>
        <fullName evidence="4">Carboxypeptidase inhibitor</fullName>
    </recommendedName>
</protein>
<evidence type="ECO:0000256" key="1">
    <source>
        <dbReference type="SAM" id="MobiDB-lite"/>
    </source>
</evidence>
<sequence>APRERDRHQTSRSKQARSKQASRRTSSAMVSTTPLVVLCFLLVLACSNANDCVSNGYGCLPESQCPKEARVNYGGCSTVCCDFSKLTGCKSKGGECNPLDRSCKELESESGSCPKGQKCCVWV</sequence>
<dbReference type="Pfam" id="PF10468">
    <property type="entry name" value="Inhibitor_I68"/>
    <property type="match status" value="1"/>
</dbReference>
<accession>G3MHD8</accession>
<organism evidence="3">
    <name type="scientific">Amblyomma maculatum</name>
    <name type="common">Gulf Coast tick</name>
    <dbReference type="NCBI Taxonomy" id="34609"/>
    <lineage>
        <taxon>Eukaryota</taxon>
        <taxon>Metazoa</taxon>
        <taxon>Ecdysozoa</taxon>
        <taxon>Arthropoda</taxon>
        <taxon>Chelicerata</taxon>
        <taxon>Arachnida</taxon>
        <taxon>Acari</taxon>
        <taxon>Parasitiformes</taxon>
        <taxon>Ixodida</taxon>
        <taxon>Ixodoidea</taxon>
        <taxon>Ixodidae</taxon>
        <taxon>Amblyomminae</taxon>
        <taxon>Amblyomma</taxon>
    </lineage>
</organism>
<dbReference type="AlphaFoldDB" id="G3MHD8"/>
<evidence type="ECO:0000256" key="2">
    <source>
        <dbReference type="SAM" id="SignalP"/>
    </source>
</evidence>